<accession>A0A1S6HKM9</accession>
<dbReference type="EMBL" id="CP014782">
    <property type="protein sequence ID" value="AQS36077.1"/>
    <property type="molecule type" value="Genomic_DNA"/>
</dbReference>
<dbReference type="PANTHER" id="PTHR35271">
    <property type="entry name" value="ABC TRANSPORTER, SUBSTRATE-BINDING LIPOPROTEIN-RELATED"/>
    <property type="match status" value="1"/>
</dbReference>
<dbReference type="KEGG" id="spsw:Sps_00885"/>
<dbReference type="PANTHER" id="PTHR35271:SF1">
    <property type="entry name" value="ABC TRANSPORTER, SUBSTRATE-BINDING LIPOPROTEIN"/>
    <property type="match status" value="1"/>
</dbReference>
<reference evidence="2 3" key="1">
    <citation type="submission" date="2016-03" db="EMBL/GenBank/DDBJ databases">
        <title>Complete genome sequence of Shewanella psychrophila WP2, a deep sea bacterium isolated from west Pacific sediment.</title>
        <authorList>
            <person name="Xu G."/>
            <person name="Jian H."/>
        </authorList>
    </citation>
    <scope>NUCLEOTIDE SEQUENCE [LARGE SCALE GENOMIC DNA]</scope>
    <source>
        <strain evidence="2 3">WP2</strain>
    </source>
</reference>
<feature type="signal peptide" evidence="1">
    <location>
        <begin position="1"/>
        <end position="24"/>
    </location>
</feature>
<sequence>MAYEYMLNKTCCLLFALFSSYSFATDIVFIHSYHTDYPWVKEYRGGFMDTIADHSILEYEMDTKRQPTIDFDKIAKQALAFIDMKKPKLVVLADDNALKLLGPTLVEQEVPLVFLGINANPRHYIRLNKNVSGTLERPLLKRSILMLHDLFPEMKKLKVLMDSNPTSYAILETSFDDKFHQKISGVEVEISLEKTFNDWKINTESLKDNHYDALIIANYAALTDDQKQNVSLDEVSEWTSKNTPVPLFAFWGYSIGKGKAIGGLIISGVQQGVDAAKKVNQYFMTGKLPAITTPVRGSLMFSEYELKRWDIEAKSKILNNSLILE</sequence>
<dbReference type="STRING" id="225848.Sps_00885"/>
<dbReference type="InterPro" id="IPR007487">
    <property type="entry name" value="ABC_transpt-TYRBP-like"/>
</dbReference>
<dbReference type="Gene3D" id="3.40.50.2300">
    <property type="match status" value="2"/>
</dbReference>
<protein>
    <recommendedName>
        <fullName evidence="4">ABC transporter substrate binding protein</fullName>
    </recommendedName>
</protein>
<evidence type="ECO:0000313" key="2">
    <source>
        <dbReference type="EMBL" id="AQS36077.1"/>
    </source>
</evidence>
<name>A0A1S6HKM9_9GAMM</name>
<gene>
    <name evidence="2" type="ORF">Sps_00885</name>
</gene>
<feature type="chain" id="PRO_5012210320" description="ABC transporter substrate binding protein" evidence="1">
    <location>
        <begin position="25"/>
        <end position="325"/>
    </location>
</feature>
<dbReference type="Proteomes" id="UP000189545">
    <property type="component" value="Chromosome"/>
</dbReference>
<evidence type="ECO:0008006" key="4">
    <source>
        <dbReference type="Google" id="ProtNLM"/>
    </source>
</evidence>
<organism evidence="2 3">
    <name type="scientific">Shewanella psychrophila</name>
    <dbReference type="NCBI Taxonomy" id="225848"/>
    <lineage>
        <taxon>Bacteria</taxon>
        <taxon>Pseudomonadati</taxon>
        <taxon>Pseudomonadota</taxon>
        <taxon>Gammaproteobacteria</taxon>
        <taxon>Alteromonadales</taxon>
        <taxon>Shewanellaceae</taxon>
        <taxon>Shewanella</taxon>
    </lineage>
</organism>
<dbReference type="AlphaFoldDB" id="A0A1S6HKM9"/>
<evidence type="ECO:0000256" key="1">
    <source>
        <dbReference type="SAM" id="SignalP"/>
    </source>
</evidence>
<evidence type="ECO:0000313" key="3">
    <source>
        <dbReference type="Proteomes" id="UP000189545"/>
    </source>
</evidence>
<keyword evidence="1" id="KW-0732">Signal</keyword>
<keyword evidence="3" id="KW-1185">Reference proteome</keyword>
<proteinExistence type="predicted"/>